<evidence type="ECO:0000259" key="7">
    <source>
        <dbReference type="PROSITE" id="PS50011"/>
    </source>
</evidence>
<dbReference type="InterPro" id="IPR008271">
    <property type="entry name" value="Ser/Thr_kinase_AS"/>
</dbReference>
<dbReference type="SUPFAM" id="SSF56112">
    <property type="entry name" value="Protein kinase-like (PK-like)"/>
    <property type="match status" value="1"/>
</dbReference>
<organism evidence="8 9">
    <name type="scientific">Rubroshorea leprosula</name>
    <dbReference type="NCBI Taxonomy" id="152421"/>
    <lineage>
        <taxon>Eukaryota</taxon>
        <taxon>Viridiplantae</taxon>
        <taxon>Streptophyta</taxon>
        <taxon>Embryophyta</taxon>
        <taxon>Tracheophyta</taxon>
        <taxon>Spermatophyta</taxon>
        <taxon>Magnoliopsida</taxon>
        <taxon>eudicotyledons</taxon>
        <taxon>Gunneridae</taxon>
        <taxon>Pentapetalae</taxon>
        <taxon>rosids</taxon>
        <taxon>malvids</taxon>
        <taxon>Malvales</taxon>
        <taxon>Dipterocarpaceae</taxon>
        <taxon>Rubroshorea</taxon>
    </lineage>
</organism>
<name>A0AAV5KE51_9ROSI</name>
<dbReference type="FunFam" id="3.30.200.20:FF:000034">
    <property type="entry name" value="Kinase suppressor of Ras 1"/>
    <property type="match status" value="1"/>
</dbReference>
<gene>
    <name evidence="8" type="ORF">SLEP1_g32683</name>
</gene>
<dbReference type="InterPro" id="IPR001245">
    <property type="entry name" value="Ser-Thr/Tyr_kinase_cat_dom"/>
</dbReference>
<protein>
    <recommendedName>
        <fullName evidence="7">Protein kinase domain-containing protein</fullName>
    </recommendedName>
</protein>
<keyword evidence="9" id="KW-1185">Reference proteome</keyword>
<evidence type="ECO:0000256" key="4">
    <source>
        <dbReference type="ARBA" id="ARBA00022840"/>
    </source>
</evidence>
<sequence>MEDSRRGGLSRVEKIDLKKMDEQLDRLWIMQKRKEREKQMKLREWEIDADKLTVNVALASGTYASVYKGVYDGQDVAVKVLEWGEESKRSRVEAAFMKEVSVWHKLDHPNIAKLIGAKMDSTNCCIVSEYLCGGSVKSYLQQNRERKLPFKIVIQLGLDLARGLSYLHSKKIVHRDVKTENLLLDENFRLKIIDFDVSRGESLNPDEMTGSTGTVGYMAPEVIECKPYNRKCDVYSFGICLWEICSCNSSYRNLSLPRLSRLITSPGIRRAMRPDIPGDCPRALANVMRKCWNADPNSRPEMEEVVTMLEAIKDTSTSTCFCFFRRT</sequence>
<dbReference type="InterPro" id="IPR051681">
    <property type="entry name" value="Ser/Thr_Kinases-Pseudokinases"/>
</dbReference>
<dbReference type="InterPro" id="IPR011009">
    <property type="entry name" value="Kinase-like_dom_sf"/>
</dbReference>
<evidence type="ECO:0000256" key="5">
    <source>
        <dbReference type="ARBA" id="ARBA00047899"/>
    </source>
</evidence>
<dbReference type="AlphaFoldDB" id="A0AAV5KE51"/>
<comment type="catalytic activity">
    <reaction evidence="6">
        <text>L-seryl-[protein] + ATP = O-phospho-L-seryl-[protein] + ADP + H(+)</text>
        <dbReference type="Rhea" id="RHEA:17989"/>
        <dbReference type="Rhea" id="RHEA-COMP:9863"/>
        <dbReference type="Rhea" id="RHEA-COMP:11604"/>
        <dbReference type="ChEBI" id="CHEBI:15378"/>
        <dbReference type="ChEBI" id="CHEBI:29999"/>
        <dbReference type="ChEBI" id="CHEBI:30616"/>
        <dbReference type="ChEBI" id="CHEBI:83421"/>
        <dbReference type="ChEBI" id="CHEBI:456216"/>
        <dbReference type="EC" id="2.7.11.1"/>
    </reaction>
</comment>
<dbReference type="EMBL" id="BPVZ01000061">
    <property type="protein sequence ID" value="GKV22866.1"/>
    <property type="molecule type" value="Genomic_DNA"/>
</dbReference>
<evidence type="ECO:0000256" key="2">
    <source>
        <dbReference type="ARBA" id="ARBA00022741"/>
    </source>
</evidence>
<dbReference type="CDD" id="cd13999">
    <property type="entry name" value="STKc_MAP3K-like"/>
    <property type="match status" value="1"/>
</dbReference>
<dbReference type="PANTHER" id="PTHR44329:SF160">
    <property type="entry name" value="OS05G0577700 PROTEIN"/>
    <property type="match status" value="1"/>
</dbReference>
<dbReference type="GO" id="GO:0005524">
    <property type="term" value="F:ATP binding"/>
    <property type="evidence" value="ECO:0007669"/>
    <property type="project" value="UniProtKB-KW"/>
</dbReference>
<dbReference type="PRINTS" id="PR00109">
    <property type="entry name" value="TYRKINASE"/>
</dbReference>
<reference evidence="8 9" key="1">
    <citation type="journal article" date="2021" name="Commun. Biol.">
        <title>The genome of Shorea leprosula (Dipterocarpaceae) highlights the ecological relevance of drought in aseasonal tropical rainforests.</title>
        <authorList>
            <person name="Ng K.K.S."/>
            <person name="Kobayashi M.J."/>
            <person name="Fawcett J.A."/>
            <person name="Hatakeyama M."/>
            <person name="Paape T."/>
            <person name="Ng C.H."/>
            <person name="Ang C.C."/>
            <person name="Tnah L.H."/>
            <person name="Lee C.T."/>
            <person name="Nishiyama T."/>
            <person name="Sese J."/>
            <person name="O'Brien M.J."/>
            <person name="Copetti D."/>
            <person name="Mohd Noor M.I."/>
            <person name="Ong R.C."/>
            <person name="Putra M."/>
            <person name="Sireger I.Z."/>
            <person name="Indrioko S."/>
            <person name="Kosugi Y."/>
            <person name="Izuno A."/>
            <person name="Isagi Y."/>
            <person name="Lee S.L."/>
            <person name="Shimizu K.K."/>
        </authorList>
    </citation>
    <scope>NUCLEOTIDE SEQUENCE [LARGE SCALE GENOMIC DNA]</scope>
    <source>
        <strain evidence="8">214</strain>
    </source>
</reference>
<dbReference type="PANTHER" id="PTHR44329">
    <property type="entry name" value="SERINE/THREONINE-PROTEIN KINASE TNNI3K-RELATED"/>
    <property type="match status" value="1"/>
</dbReference>
<dbReference type="GO" id="GO:0004674">
    <property type="term" value="F:protein serine/threonine kinase activity"/>
    <property type="evidence" value="ECO:0007669"/>
    <property type="project" value="UniProtKB-EC"/>
</dbReference>
<keyword evidence="2" id="KW-0547">Nucleotide-binding</keyword>
<dbReference type="Pfam" id="PF07714">
    <property type="entry name" value="PK_Tyr_Ser-Thr"/>
    <property type="match status" value="1"/>
</dbReference>
<evidence type="ECO:0000313" key="9">
    <source>
        <dbReference type="Proteomes" id="UP001054252"/>
    </source>
</evidence>
<feature type="domain" description="Protein kinase" evidence="7">
    <location>
        <begin position="52"/>
        <end position="312"/>
    </location>
</feature>
<dbReference type="GO" id="GO:0005886">
    <property type="term" value="C:plasma membrane"/>
    <property type="evidence" value="ECO:0007669"/>
    <property type="project" value="TreeGrafter"/>
</dbReference>
<evidence type="ECO:0000256" key="6">
    <source>
        <dbReference type="ARBA" id="ARBA00048679"/>
    </source>
</evidence>
<dbReference type="InterPro" id="IPR000719">
    <property type="entry name" value="Prot_kinase_dom"/>
</dbReference>
<dbReference type="PROSITE" id="PS50011">
    <property type="entry name" value="PROTEIN_KINASE_DOM"/>
    <property type="match status" value="1"/>
</dbReference>
<keyword evidence="3" id="KW-0418">Kinase</keyword>
<comment type="caution">
    <text evidence="8">The sequence shown here is derived from an EMBL/GenBank/DDBJ whole genome shotgun (WGS) entry which is preliminary data.</text>
</comment>
<proteinExistence type="predicted"/>
<evidence type="ECO:0000256" key="3">
    <source>
        <dbReference type="ARBA" id="ARBA00022777"/>
    </source>
</evidence>
<comment type="catalytic activity">
    <reaction evidence="5">
        <text>L-threonyl-[protein] + ATP = O-phospho-L-threonyl-[protein] + ADP + H(+)</text>
        <dbReference type="Rhea" id="RHEA:46608"/>
        <dbReference type="Rhea" id="RHEA-COMP:11060"/>
        <dbReference type="Rhea" id="RHEA-COMP:11605"/>
        <dbReference type="ChEBI" id="CHEBI:15378"/>
        <dbReference type="ChEBI" id="CHEBI:30013"/>
        <dbReference type="ChEBI" id="CHEBI:30616"/>
        <dbReference type="ChEBI" id="CHEBI:61977"/>
        <dbReference type="ChEBI" id="CHEBI:456216"/>
        <dbReference type="EC" id="2.7.11.1"/>
    </reaction>
</comment>
<evidence type="ECO:0000313" key="8">
    <source>
        <dbReference type="EMBL" id="GKV22866.1"/>
    </source>
</evidence>
<keyword evidence="1" id="KW-0808">Transferase</keyword>
<dbReference type="Gene3D" id="1.10.510.10">
    <property type="entry name" value="Transferase(Phosphotransferase) domain 1"/>
    <property type="match status" value="1"/>
</dbReference>
<dbReference type="Proteomes" id="UP001054252">
    <property type="component" value="Unassembled WGS sequence"/>
</dbReference>
<dbReference type="SMART" id="SM00220">
    <property type="entry name" value="S_TKc"/>
    <property type="match status" value="1"/>
</dbReference>
<keyword evidence="4" id="KW-0067">ATP-binding</keyword>
<accession>A0AAV5KE51</accession>
<dbReference type="Gene3D" id="3.30.200.20">
    <property type="entry name" value="Phosphorylase Kinase, domain 1"/>
    <property type="match status" value="1"/>
</dbReference>
<evidence type="ECO:0000256" key="1">
    <source>
        <dbReference type="ARBA" id="ARBA00022679"/>
    </source>
</evidence>
<dbReference type="PIRSF" id="PIRSF000654">
    <property type="entry name" value="Integrin-linked_kinase"/>
    <property type="match status" value="1"/>
</dbReference>
<dbReference type="PROSITE" id="PS00108">
    <property type="entry name" value="PROTEIN_KINASE_ST"/>
    <property type="match status" value="1"/>
</dbReference>